<dbReference type="InterPro" id="IPR003703">
    <property type="entry name" value="Acyl_CoA_thio"/>
</dbReference>
<dbReference type="PANTHER" id="PTHR11066">
    <property type="entry name" value="ACYL-COA THIOESTERASE"/>
    <property type="match status" value="1"/>
</dbReference>
<accession>A0ABX8SBY6</accession>
<evidence type="ECO:0000313" key="5">
    <source>
        <dbReference type="EMBL" id="QXQ15383.1"/>
    </source>
</evidence>
<dbReference type="Proteomes" id="UP000887023">
    <property type="component" value="Chromosome"/>
</dbReference>
<dbReference type="InterPro" id="IPR049450">
    <property type="entry name" value="ACOT8-like_C"/>
</dbReference>
<name>A0ABX8SBY6_9ACTN</name>
<proteinExistence type="inferred from homology"/>
<dbReference type="PANTHER" id="PTHR11066:SF34">
    <property type="entry name" value="ACYL-COENZYME A THIOESTERASE 8"/>
    <property type="match status" value="1"/>
</dbReference>
<evidence type="ECO:0000259" key="4">
    <source>
        <dbReference type="Pfam" id="PF20789"/>
    </source>
</evidence>
<sequence>MSDMWNDLVTCLKLEPVALEPPPDHGHCAYLGSNQHLPYHRVFGGQILGQLLLAARATFPDKSVKSMHTVFPREGRSDTPIRYEVTTAHEGRSFAGATVTARQDPHVVAAAVVSMHVPEDGRDRQTVPAPGACPGAAHDVEMSLVPWQTRAVVDLDSTAAGPPDYELWMRTPAVDPDLGAALTAYATDLTLIGTALRPEEGLSHTGNGTRFRSAVTSHTLWFHRAVRSDDWQLLRQHSPILAHGRTFGRGDILTADGRLVASFAQEALIRLPN</sequence>
<evidence type="ECO:0000259" key="3">
    <source>
        <dbReference type="Pfam" id="PF13622"/>
    </source>
</evidence>
<organism evidence="5 6">
    <name type="scientific">Skermania pinensis</name>
    <dbReference type="NCBI Taxonomy" id="39122"/>
    <lineage>
        <taxon>Bacteria</taxon>
        <taxon>Bacillati</taxon>
        <taxon>Actinomycetota</taxon>
        <taxon>Actinomycetes</taxon>
        <taxon>Mycobacteriales</taxon>
        <taxon>Gordoniaceae</taxon>
        <taxon>Skermania</taxon>
    </lineage>
</organism>
<dbReference type="SUPFAM" id="SSF54637">
    <property type="entry name" value="Thioesterase/thiol ester dehydrase-isomerase"/>
    <property type="match status" value="2"/>
</dbReference>
<protein>
    <submittedName>
        <fullName evidence="5">Thioesterase family protein</fullName>
    </submittedName>
</protein>
<comment type="similarity">
    <text evidence="1">Belongs to the C/M/P thioester hydrolase family.</text>
</comment>
<keyword evidence="2" id="KW-0378">Hydrolase</keyword>
<feature type="domain" description="Acyl-CoA thioesterase-like N-terminal HotDog" evidence="3">
    <location>
        <begin position="41"/>
        <end position="115"/>
    </location>
</feature>
<dbReference type="CDD" id="cd03444">
    <property type="entry name" value="Thioesterase_II_repeat1"/>
    <property type="match status" value="1"/>
</dbReference>
<reference evidence="5" key="1">
    <citation type="submission" date="2021-07" db="EMBL/GenBank/DDBJ databases">
        <title>Candidatus Kaistella beijingensis sp. nov. isolated from a municipal wastewater treatment plant is involved in sludge foaming.</title>
        <authorList>
            <person name="Song Y."/>
            <person name="Liu S.-J."/>
        </authorList>
    </citation>
    <scope>NUCLEOTIDE SEQUENCE</scope>
    <source>
        <strain evidence="5">DSM 43998</strain>
    </source>
</reference>
<feature type="domain" description="Acyl-CoA thioesterase-like C-terminal" evidence="4">
    <location>
        <begin position="132"/>
        <end position="269"/>
    </location>
</feature>
<dbReference type="InterPro" id="IPR049449">
    <property type="entry name" value="TesB_ACOT8-like_N"/>
</dbReference>
<dbReference type="Pfam" id="PF20789">
    <property type="entry name" value="4HBT_3C"/>
    <property type="match status" value="1"/>
</dbReference>
<gene>
    <name evidence="5" type="ORF">KV203_08770</name>
</gene>
<dbReference type="EMBL" id="CP079105">
    <property type="protein sequence ID" value="QXQ15383.1"/>
    <property type="molecule type" value="Genomic_DNA"/>
</dbReference>
<dbReference type="InterPro" id="IPR042171">
    <property type="entry name" value="Acyl-CoA_hotdog"/>
</dbReference>
<keyword evidence="6" id="KW-1185">Reference proteome</keyword>
<evidence type="ECO:0000313" key="6">
    <source>
        <dbReference type="Proteomes" id="UP000887023"/>
    </source>
</evidence>
<dbReference type="InterPro" id="IPR029069">
    <property type="entry name" value="HotDog_dom_sf"/>
</dbReference>
<evidence type="ECO:0000256" key="2">
    <source>
        <dbReference type="ARBA" id="ARBA00022801"/>
    </source>
</evidence>
<dbReference type="CDD" id="cd03445">
    <property type="entry name" value="Thioesterase_II_repeat2"/>
    <property type="match status" value="1"/>
</dbReference>
<evidence type="ECO:0000256" key="1">
    <source>
        <dbReference type="ARBA" id="ARBA00006538"/>
    </source>
</evidence>
<dbReference type="Pfam" id="PF13622">
    <property type="entry name" value="4HBT_3"/>
    <property type="match status" value="1"/>
</dbReference>
<dbReference type="Gene3D" id="2.40.160.210">
    <property type="entry name" value="Acyl-CoA thioesterase, double hotdog domain"/>
    <property type="match status" value="1"/>
</dbReference>